<proteinExistence type="predicted"/>
<dbReference type="PROSITE" id="PS00018">
    <property type="entry name" value="EF_HAND_1"/>
    <property type="match status" value="1"/>
</dbReference>
<gene>
    <name evidence="5" type="primary">LOC107223243</name>
</gene>
<dbReference type="SUPFAM" id="SSF47473">
    <property type="entry name" value="EF-hand"/>
    <property type="match status" value="1"/>
</dbReference>
<evidence type="ECO:0000256" key="3">
    <source>
        <dbReference type="ARBA" id="ARBA00022837"/>
    </source>
</evidence>
<dbReference type="InterPro" id="IPR052110">
    <property type="entry name" value="MCFD2-like"/>
</dbReference>
<dbReference type="RefSeq" id="XP_046599453.1">
    <property type="nucleotide sequence ID" value="XM_046743497.1"/>
</dbReference>
<evidence type="ECO:0000256" key="1">
    <source>
        <dbReference type="ARBA" id="ARBA00022729"/>
    </source>
</evidence>
<name>A0ABM3GGS6_NEOLC</name>
<evidence type="ECO:0000313" key="4">
    <source>
        <dbReference type="Proteomes" id="UP000829291"/>
    </source>
</evidence>
<accession>A0ABM3GGS6</accession>
<protein>
    <submittedName>
        <fullName evidence="5">Multiple coagulation factor deficiency protein 2 homolog isoform X1</fullName>
    </submittedName>
</protein>
<dbReference type="InterPro" id="IPR018247">
    <property type="entry name" value="EF_Hand_1_Ca_BS"/>
</dbReference>
<keyword evidence="4" id="KW-1185">Reference proteome</keyword>
<evidence type="ECO:0000256" key="2">
    <source>
        <dbReference type="ARBA" id="ARBA00022737"/>
    </source>
</evidence>
<reference evidence="5" key="1">
    <citation type="submission" date="2025-08" db="UniProtKB">
        <authorList>
            <consortium name="RefSeq"/>
        </authorList>
    </citation>
    <scope>IDENTIFICATION</scope>
    <source>
        <tissue evidence="5">Thorax and Abdomen</tissue>
    </source>
</reference>
<keyword evidence="3" id="KW-0106">Calcium</keyword>
<dbReference type="GeneID" id="107223243"/>
<dbReference type="Gene3D" id="1.10.238.10">
    <property type="entry name" value="EF-hand"/>
    <property type="match status" value="1"/>
</dbReference>
<sequence length="233" mass="27087">MPVNRKEIMRYKIVINNSRIFNRTINQPGRRRVMFENGGKRSFFRLSVEGFLDLGNVEAKMLLLVLAGLFVEFSVGFRGPHHPKSGISHHHYAPQKDGLKLTQDAELLHDASHLKEDLGALADQLDLSKMSDQELEFYYFNFHDIDNNTKLDGLEILNAILHTLHQHEEDERTEYETARENLEELPRIIDLIDNVLEEDDLDNDGYLGYIEYVLGRQRDENTEAKRDKKLIIP</sequence>
<dbReference type="Proteomes" id="UP000829291">
    <property type="component" value="Chromosome 6"/>
</dbReference>
<organism evidence="4 5">
    <name type="scientific">Neodiprion lecontei</name>
    <name type="common">Redheaded pine sawfly</name>
    <dbReference type="NCBI Taxonomy" id="441921"/>
    <lineage>
        <taxon>Eukaryota</taxon>
        <taxon>Metazoa</taxon>
        <taxon>Ecdysozoa</taxon>
        <taxon>Arthropoda</taxon>
        <taxon>Hexapoda</taxon>
        <taxon>Insecta</taxon>
        <taxon>Pterygota</taxon>
        <taxon>Neoptera</taxon>
        <taxon>Endopterygota</taxon>
        <taxon>Hymenoptera</taxon>
        <taxon>Tenthredinoidea</taxon>
        <taxon>Diprionidae</taxon>
        <taxon>Diprioninae</taxon>
        <taxon>Neodiprion</taxon>
    </lineage>
</organism>
<dbReference type="PANTHER" id="PTHR23104">
    <property type="entry name" value="MULTIPLE COAGULATION FACTOR DEFICIENCY PROTEIN 2 NEURAL STEM CELL DERIVED NEURONAL SURVIVAL PROTEIN"/>
    <property type="match status" value="1"/>
</dbReference>
<dbReference type="PANTHER" id="PTHR23104:SF1">
    <property type="entry name" value="EF-HAND DOMAIN-CONTAINING PROTEIN"/>
    <property type="match status" value="1"/>
</dbReference>
<dbReference type="InterPro" id="IPR011992">
    <property type="entry name" value="EF-hand-dom_pair"/>
</dbReference>
<keyword evidence="1" id="KW-0732">Signal</keyword>
<keyword evidence="2" id="KW-0677">Repeat</keyword>
<evidence type="ECO:0000313" key="5">
    <source>
        <dbReference type="RefSeq" id="XP_046599453.1"/>
    </source>
</evidence>